<dbReference type="Pfam" id="PF11470">
    <property type="entry name" value="TUG-UBL1"/>
    <property type="match status" value="1"/>
</dbReference>
<organism evidence="6 7">
    <name type="scientific">Psilocybe cf. subviscida</name>
    <dbReference type="NCBI Taxonomy" id="2480587"/>
    <lineage>
        <taxon>Eukaryota</taxon>
        <taxon>Fungi</taxon>
        <taxon>Dikarya</taxon>
        <taxon>Basidiomycota</taxon>
        <taxon>Agaricomycotina</taxon>
        <taxon>Agaricomycetes</taxon>
        <taxon>Agaricomycetidae</taxon>
        <taxon>Agaricales</taxon>
        <taxon>Agaricineae</taxon>
        <taxon>Strophariaceae</taxon>
        <taxon>Psilocybe</taxon>
    </lineage>
</organism>
<protein>
    <submittedName>
        <fullName evidence="6">Uncharacterized protein</fullName>
    </submittedName>
</protein>
<evidence type="ECO:0000313" key="7">
    <source>
        <dbReference type="Proteomes" id="UP000567179"/>
    </source>
</evidence>
<dbReference type="InterPro" id="IPR031567">
    <property type="entry name" value="CRIM_dom"/>
</dbReference>
<name>A0A8H5B8L4_9AGAR</name>
<feature type="domain" description="TUG ubiquitin-like" evidence="3">
    <location>
        <begin position="567"/>
        <end position="600"/>
    </location>
</feature>
<dbReference type="Gene3D" id="2.30.29.30">
    <property type="entry name" value="Pleckstrin-homology domain (PH domain)/Phosphotyrosine-binding domain (PTB)"/>
    <property type="match status" value="1"/>
</dbReference>
<evidence type="ECO:0000256" key="1">
    <source>
        <dbReference type="ARBA" id="ARBA00009407"/>
    </source>
</evidence>
<dbReference type="Pfam" id="PF16979">
    <property type="entry name" value="SIN1_PH"/>
    <property type="match status" value="1"/>
</dbReference>
<feature type="compositionally biased region" description="Acidic residues" evidence="2">
    <location>
        <begin position="239"/>
        <end position="250"/>
    </location>
</feature>
<evidence type="ECO:0000259" key="5">
    <source>
        <dbReference type="Pfam" id="PF16979"/>
    </source>
</evidence>
<dbReference type="OrthoDB" id="241990at2759"/>
<proteinExistence type="inferred from homology"/>
<dbReference type="InterPro" id="IPR021569">
    <property type="entry name" value="TUG-UBL1"/>
</dbReference>
<dbReference type="InterPro" id="IPR031313">
    <property type="entry name" value="Sin1_PH_dom"/>
</dbReference>
<sequence length="819" mass="88375">MFSYLLHSLRLQYLRDVEDPYGPRIISFEPSDYKANPYAVAAGLADVSRCPQLAQPVSPNISDDEQDRPLGFPGARLKHTQTIMGGRSGGAGIRVSGKRVSTSKRASRQLGLAHKETSSLALADGEPALPALAETHKILESQSAPSGDVWIAKEDVPVKEPAAEIHVQQATAPEEVPAPVAQAVQFIPKFKGAAEMEARRRVRMAARRGPMARAPPPKALSFNTSSEEDEPPKPTPIDSSDEVTGNDEFDPIFAATRSGESVSEAASLHSAGTGASVSQSTQDRTRARLSPVSEYIILTAPPPPGRQRKTEAPPDRTRADSASSIVSNKPPPLFARRPVTALPSRPAKSSLSAMLAAANGSANPFSEAYAGVSGRGAARPFSVRVFFPQSADPEKAMKLEMRGDATVEEALGHALYMYWEDGRLPRLDQGLSGEEDPKWADRMSTVGWVLRIAEDDGEVDDDFPPPDRLEKASKFASEAYAILEATPAQIQQNRALEAKIQRATPITKKLNAKPSQFTLGSTATAATQPSLAATSTSVLGTSSLGPSAAHGPQIFLRIHTADAVHISTTIPVTAGMYMQEALELVCRKRKLLDPNSYALLLPADKRNPAQSDRSTDQSLVVPPVDRSIVVPLDRTVASLQGKRELLLVKKSVLPQMNALELKGVGRTTDPNTSIFKRMSDTPEKQASSVLDPTSAYKKYTIYRKLPMLVTRQERTLAIDGDYIHIMPSANKARAVFDSGKTTSYHIKSIADCQQSAKSSALFKIILHRGAGTGSKRYDFEAENPKVAGEIVQTVKGLKAVVERSGTLSKNKPRRTGRIV</sequence>
<reference evidence="6 7" key="1">
    <citation type="journal article" date="2020" name="ISME J.">
        <title>Uncovering the hidden diversity of litter-decomposition mechanisms in mushroom-forming fungi.</title>
        <authorList>
            <person name="Floudas D."/>
            <person name="Bentzer J."/>
            <person name="Ahren D."/>
            <person name="Johansson T."/>
            <person name="Persson P."/>
            <person name="Tunlid A."/>
        </authorList>
    </citation>
    <scope>NUCLEOTIDE SEQUENCE [LARGE SCALE GENOMIC DNA]</scope>
    <source>
        <strain evidence="6 7">CBS 101986</strain>
    </source>
</reference>
<keyword evidence="7" id="KW-1185">Reference proteome</keyword>
<feature type="region of interest" description="Disordered" evidence="2">
    <location>
        <begin position="206"/>
        <end position="338"/>
    </location>
</feature>
<dbReference type="GO" id="GO:0005546">
    <property type="term" value="F:phosphatidylinositol-4,5-bisphosphate binding"/>
    <property type="evidence" value="ECO:0007669"/>
    <property type="project" value="TreeGrafter"/>
</dbReference>
<dbReference type="GO" id="GO:0031932">
    <property type="term" value="C:TORC2 complex"/>
    <property type="evidence" value="ECO:0007669"/>
    <property type="project" value="InterPro"/>
</dbReference>
<feature type="domain" description="SIN1-type PH" evidence="5">
    <location>
        <begin position="695"/>
        <end position="797"/>
    </location>
</feature>
<dbReference type="Proteomes" id="UP000567179">
    <property type="component" value="Unassembled WGS sequence"/>
</dbReference>
<feature type="region of interest" description="Disordered" evidence="2">
    <location>
        <begin position="84"/>
        <end position="106"/>
    </location>
</feature>
<comment type="similarity">
    <text evidence="1">Belongs to the SIN1 family.</text>
</comment>
<dbReference type="InterPro" id="IPR011993">
    <property type="entry name" value="PH-like_dom_sf"/>
</dbReference>
<accession>A0A8H5B8L4</accession>
<dbReference type="EMBL" id="JAACJJ010000030">
    <property type="protein sequence ID" value="KAF5318799.1"/>
    <property type="molecule type" value="Genomic_DNA"/>
</dbReference>
<dbReference type="PANTHER" id="PTHR13335">
    <property type="entry name" value="TARGET OF RAPAMYCIN COMPLEX 2 SUBUNIT MAPKAP1"/>
    <property type="match status" value="1"/>
</dbReference>
<feature type="compositionally biased region" description="Polar residues" evidence="2">
    <location>
        <begin position="273"/>
        <end position="282"/>
    </location>
</feature>
<comment type="caution">
    <text evidence="6">The sequence shown here is derived from an EMBL/GenBank/DDBJ whole genome shotgun (WGS) entry which is preliminary data.</text>
</comment>
<evidence type="ECO:0000259" key="3">
    <source>
        <dbReference type="Pfam" id="PF11470"/>
    </source>
</evidence>
<dbReference type="Pfam" id="PF16978">
    <property type="entry name" value="CRIM"/>
    <property type="match status" value="1"/>
</dbReference>
<dbReference type="GO" id="GO:0005886">
    <property type="term" value="C:plasma membrane"/>
    <property type="evidence" value="ECO:0007669"/>
    <property type="project" value="TreeGrafter"/>
</dbReference>
<dbReference type="PANTHER" id="PTHR13335:SF1">
    <property type="entry name" value="TARGET OF RAPAMYCIN COMPLEX 2 SUBUNIT MAPKAP1"/>
    <property type="match status" value="1"/>
</dbReference>
<gene>
    <name evidence="6" type="ORF">D9619_010789</name>
</gene>
<dbReference type="AlphaFoldDB" id="A0A8H5B8L4"/>
<evidence type="ECO:0000259" key="4">
    <source>
        <dbReference type="Pfam" id="PF16978"/>
    </source>
</evidence>
<dbReference type="GO" id="GO:0038203">
    <property type="term" value="P:TORC2 signaling"/>
    <property type="evidence" value="ECO:0007669"/>
    <property type="project" value="TreeGrafter"/>
</dbReference>
<feature type="domain" description="CRIM" evidence="4">
    <location>
        <begin position="348"/>
        <end position="493"/>
    </location>
</feature>
<evidence type="ECO:0000313" key="6">
    <source>
        <dbReference type="EMBL" id="KAF5318799.1"/>
    </source>
</evidence>
<feature type="compositionally biased region" description="Basic and acidic residues" evidence="2">
    <location>
        <begin position="308"/>
        <end position="319"/>
    </location>
</feature>
<dbReference type="GO" id="GO:0005737">
    <property type="term" value="C:cytoplasm"/>
    <property type="evidence" value="ECO:0007669"/>
    <property type="project" value="TreeGrafter"/>
</dbReference>
<evidence type="ECO:0000256" key="2">
    <source>
        <dbReference type="SAM" id="MobiDB-lite"/>
    </source>
</evidence>
<dbReference type="InterPro" id="IPR008828">
    <property type="entry name" value="Sin1/Avo1"/>
</dbReference>